<dbReference type="InterPro" id="IPR006047">
    <property type="entry name" value="GH13_cat_dom"/>
</dbReference>
<dbReference type="GO" id="GO:0004556">
    <property type="term" value="F:alpha-amylase activity"/>
    <property type="evidence" value="ECO:0007669"/>
    <property type="project" value="TreeGrafter"/>
</dbReference>
<dbReference type="EMBL" id="CAFBLJ010000176">
    <property type="protein sequence ID" value="CAB4883736.1"/>
    <property type="molecule type" value="Genomic_DNA"/>
</dbReference>
<reference evidence="6" key="1">
    <citation type="submission" date="2020-05" db="EMBL/GenBank/DDBJ databases">
        <authorList>
            <person name="Chiriac C."/>
            <person name="Salcher M."/>
            <person name="Ghai R."/>
            <person name="Kavagutti S V."/>
        </authorList>
    </citation>
    <scope>NUCLEOTIDE SEQUENCE</scope>
</reference>
<dbReference type="SUPFAM" id="SSF51445">
    <property type="entry name" value="(Trans)glycosidases"/>
    <property type="match status" value="1"/>
</dbReference>
<dbReference type="CDD" id="cd11332">
    <property type="entry name" value="AmyAc_OligoGlu_TS"/>
    <property type="match status" value="1"/>
</dbReference>
<dbReference type="PANTHER" id="PTHR10357">
    <property type="entry name" value="ALPHA-AMYLASE FAMILY MEMBER"/>
    <property type="match status" value="1"/>
</dbReference>
<gene>
    <name evidence="2" type="ORF">UFOPK2658_02048</name>
    <name evidence="3" type="ORF">UFOPK2880_01887</name>
    <name evidence="4" type="ORF">UFOPK3304_01904</name>
    <name evidence="5" type="ORF">UFOPK3494_01815</name>
    <name evidence="6" type="ORF">UFOPK4134_00543</name>
</gene>
<dbReference type="Gene3D" id="3.90.400.10">
    <property type="entry name" value="Oligo-1,6-glucosidase, Domain 2"/>
    <property type="match status" value="1"/>
</dbReference>
<evidence type="ECO:0000313" key="3">
    <source>
        <dbReference type="EMBL" id="CAB4788821.1"/>
    </source>
</evidence>
<accession>A0A6J7RA06</accession>
<dbReference type="Gene3D" id="3.20.20.80">
    <property type="entry name" value="Glycosidases"/>
    <property type="match status" value="1"/>
</dbReference>
<name>A0A6J7RA06_9ZZZZ</name>
<sequence length="567" mass="63305">MAQQPWWRNAVIYQVYVRSFADGNGDGAGDLIGLLEHLEYIASLGVDGVWLNPCYPSPQMDHGYDVSDYFDIEPAYGDLDIFDQLITRANKLGLRILMDVVPNHCSDQHAWFTEAVAAGRGSKERERFWFRDGQGVNGELPPNNWMAVFGGGAWSRITEPDGTSGQWFLHTFTPWQPDFNWLNDDVVDYFDRMLRFWFDRGVDGFRVDAVTVVGKHPDLPDAPSITGAVAETDAWAFNPYTVFWPSAHDAWRHWREVVNQYEIDHPGRELVTVSEAYTPGKPDLLLRYVEPDQFHQSFTFDLLLSPWNALSLHKAAARSYQALHDAGATLTWALNNHDAHRVVTRYGRADAHLTSSWTGSNLVNSDAPVDLELGHRRARAAALLILGLPGAAYLYMGEELGLPEVLEIPDSARQDPIFARTEGREKGRDGCRVPMSWTTDSVNLNGFSTSSSAKAWMPQPEGWGSFSVEVQDYDCKSMLALYRQALSFRVDMVKQGEAIEFVGDGTDGLFSFTRGSYAVVVNTSAEAVEIPHEIMVGRKLILGSLPEAFSRVDESSLIAGNSAVWLG</sequence>
<evidence type="ECO:0000259" key="1">
    <source>
        <dbReference type="SMART" id="SM00642"/>
    </source>
</evidence>
<dbReference type="Pfam" id="PF00128">
    <property type="entry name" value="Alpha-amylase"/>
    <property type="match status" value="1"/>
</dbReference>
<evidence type="ECO:0000313" key="2">
    <source>
        <dbReference type="EMBL" id="CAB4736934.1"/>
    </source>
</evidence>
<evidence type="ECO:0000313" key="4">
    <source>
        <dbReference type="EMBL" id="CAB4883736.1"/>
    </source>
</evidence>
<protein>
    <submittedName>
        <fullName evidence="6">Unannotated protein</fullName>
    </submittedName>
</protein>
<organism evidence="6">
    <name type="scientific">freshwater metagenome</name>
    <dbReference type="NCBI Taxonomy" id="449393"/>
    <lineage>
        <taxon>unclassified sequences</taxon>
        <taxon>metagenomes</taxon>
        <taxon>ecological metagenomes</taxon>
    </lineage>
</organism>
<dbReference type="EMBL" id="CAEZYH010000177">
    <property type="protein sequence ID" value="CAB4736934.1"/>
    <property type="molecule type" value="Genomic_DNA"/>
</dbReference>
<dbReference type="EMBL" id="CAEZZP010000192">
    <property type="protein sequence ID" value="CAB4788821.1"/>
    <property type="molecule type" value="Genomic_DNA"/>
</dbReference>
<evidence type="ECO:0000313" key="5">
    <source>
        <dbReference type="EMBL" id="CAB4916055.1"/>
    </source>
</evidence>
<dbReference type="AlphaFoldDB" id="A0A6J7RA06"/>
<dbReference type="InterPro" id="IPR045857">
    <property type="entry name" value="O16G_dom_2"/>
</dbReference>
<dbReference type="InterPro" id="IPR017853">
    <property type="entry name" value="GH"/>
</dbReference>
<dbReference type="SMART" id="SM00642">
    <property type="entry name" value="Aamy"/>
    <property type="match status" value="1"/>
</dbReference>
<dbReference type="GO" id="GO:0009313">
    <property type="term" value="P:oligosaccharide catabolic process"/>
    <property type="evidence" value="ECO:0007669"/>
    <property type="project" value="TreeGrafter"/>
</dbReference>
<proteinExistence type="predicted"/>
<dbReference type="EMBL" id="CAFBMF010000198">
    <property type="protein sequence ID" value="CAB4916055.1"/>
    <property type="molecule type" value="Genomic_DNA"/>
</dbReference>
<dbReference type="EMBL" id="CAFBPS010000026">
    <property type="protein sequence ID" value="CAB5025612.1"/>
    <property type="molecule type" value="Genomic_DNA"/>
</dbReference>
<evidence type="ECO:0000313" key="6">
    <source>
        <dbReference type="EMBL" id="CAB5025612.1"/>
    </source>
</evidence>
<dbReference type="PANTHER" id="PTHR10357:SF179">
    <property type="entry name" value="NEUTRAL AND BASIC AMINO ACID TRANSPORT PROTEIN RBAT"/>
    <property type="match status" value="1"/>
</dbReference>
<feature type="domain" description="Glycosyl hydrolase family 13 catalytic" evidence="1">
    <location>
        <begin position="14"/>
        <end position="432"/>
    </location>
</feature>